<dbReference type="EMBL" id="VZZK01000028">
    <property type="protein sequence ID" value="KAB1076692.1"/>
    <property type="molecule type" value="Genomic_DNA"/>
</dbReference>
<evidence type="ECO:0000313" key="1">
    <source>
        <dbReference type="EMBL" id="KAB1076692.1"/>
    </source>
</evidence>
<name>A0A6L3STC8_9HYPH</name>
<keyword evidence="2" id="KW-1185">Reference proteome</keyword>
<evidence type="ECO:0000313" key="2">
    <source>
        <dbReference type="Proteomes" id="UP000474159"/>
    </source>
</evidence>
<gene>
    <name evidence="1" type="ORF">F6X53_22645</name>
</gene>
<accession>A0A6L3STC8</accession>
<dbReference type="AlphaFoldDB" id="A0A6L3STC8"/>
<organism evidence="1 2">
    <name type="scientific">Methylobacterium soli</name>
    <dbReference type="NCBI Taxonomy" id="553447"/>
    <lineage>
        <taxon>Bacteria</taxon>
        <taxon>Pseudomonadati</taxon>
        <taxon>Pseudomonadota</taxon>
        <taxon>Alphaproteobacteria</taxon>
        <taxon>Hyphomicrobiales</taxon>
        <taxon>Methylobacteriaceae</taxon>
        <taxon>Methylobacterium</taxon>
    </lineage>
</organism>
<dbReference type="Pfam" id="PF11185">
    <property type="entry name" value="DUF2971"/>
    <property type="match status" value="1"/>
</dbReference>
<proteinExistence type="predicted"/>
<sequence length="267" mass="30801">MPILYHYTTPAGLEGILRSRGLWVTDTRFLNDRREFKIGWDVLSDTYKKRKAEIAAISAPAIDNIEGYMEGIEYTNAYVASFSVNGDILSQWRGYNGGFGFSIAFDRDLVQKIANGQNFKLSKVLYDSNQHWQIIDMLFNDLCGDLKRTDSENVAPITFRWWRRVLRVVSIIKDRHFSEECEVRLFAEYWNDSNVKVRSTERKLIPYLEMMLGFDMIGGQDIASLAIQHVIVGPAMMPNQRYAAEHLLKQYEIEAPVYESSIPYIAS</sequence>
<dbReference type="InterPro" id="IPR021352">
    <property type="entry name" value="DUF2971"/>
</dbReference>
<reference evidence="1 2" key="1">
    <citation type="submission" date="2019-09" db="EMBL/GenBank/DDBJ databases">
        <title>YIM 48816 draft genome.</title>
        <authorList>
            <person name="Jiang L."/>
        </authorList>
    </citation>
    <scope>NUCLEOTIDE SEQUENCE [LARGE SCALE GENOMIC DNA]</scope>
    <source>
        <strain evidence="1 2">YIM 48816</strain>
    </source>
</reference>
<dbReference type="OrthoDB" id="9795560at2"/>
<comment type="caution">
    <text evidence="1">The sequence shown here is derived from an EMBL/GenBank/DDBJ whole genome shotgun (WGS) entry which is preliminary data.</text>
</comment>
<protein>
    <submittedName>
        <fullName evidence="1">DUF2971 domain-containing protein</fullName>
    </submittedName>
</protein>
<dbReference type="RefSeq" id="WP_151002618.1">
    <property type="nucleotide sequence ID" value="NZ_VZZK01000028.1"/>
</dbReference>
<dbReference type="Proteomes" id="UP000474159">
    <property type="component" value="Unassembled WGS sequence"/>
</dbReference>